<dbReference type="Proteomes" id="UP000437736">
    <property type="component" value="Unassembled WGS sequence"/>
</dbReference>
<reference evidence="1 2" key="1">
    <citation type="submission" date="2019-11" db="EMBL/GenBank/DDBJ databases">
        <title>Acidiferrimicrobium australis gen. nov., sp. nov., an acidophilic and obligately heterotrophic, member of the Actinobacteria that catalyses dissimilatory oxido- reduction of iron isolated from metal-rich acidic water in Chile.</title>
        <authorList>
            <person name="Gonzalez D."/>
            <person name="Huber K."/>
            <person name="Hedrich S."/>
            <person name="Rojas-Villalobos C."/>
            <person name="Quatrini R."/>
            <person name="Dinamarca M.A."/>
            <person name="Schwarz A."/>
            <person name="Canales C."/>
            <person name="Nancucheo I."/>
        </authorList>
    </citation>
    <scope>NUCLEOTIDE SEQUENCE [LARGE SCALE GENOMIC DNA]</scope>
    <source>
        <strain evidence="1 2">USS-CCA1</strain>
    </source>
</reference>
<dbReference type="Gene3D" id="3.40.630.40">
    <property type="entry name" value="Zn-dependent exopeptidases"/>
    <property type="match status" value="1"/>
</dbReference>
<dbReference type="InterPro" id="IPR007709">
    <property type="entry name" value="N-FG_amidohydro"/>
</dbReference>
<evidence type="ECO:0008006" key="3">
    <source>
        <dbReference type="Google" id="ProtNLM"/>
    </source>
</evidence>
<dbReference type="SUPFAM" id="SSF53187">
    <property type="entry name" value="Zn-dependent exopeptidases"/>
    <property type="match status" value="1"/>
</dbReference>
<accession>A0ABW9QXR9</accession>
<protein>
    <recommendedName>
        <fullName evidence="3">N-formylglutamate amidohydrolase</fullName>
    </recommendedName>
</protein>
<sequence length="281" mass="29897">MASCSGTGDGGDAGGPLLRETVTSGVHVRPPLGAARPFVASIPHGSDLIPQRFASQMLLAEGLRSDAYTPEVYGFVAELGATVVEAALSRYVADPNRDLAAPTFGPFPRGIVASTDGWRPLYADDLPPDAVAERIAVAHTAYHRALDEALASHLAATDRVLLLDLHSFGVPLDTDVVLGDAHGSTAPGEVVMLLQEALADAGFRVTRNRRFTGGWIVRRFAGVAAVDAVQVEVNKRLYADEAAVADRRRQVPRDPDRIGVLRERLRAAFGQALGAYEAWIG</sequence>
<keyword evidence="2" id="KW-1185">Reference proteome</keyword>
<comment type="caution">
    <text evidence="1">The sequence shown here is derived from an EMBL/GenBank/DDBJ whole genome shotgun (WGS) entry which is preliminary data.</text>
</comment>
<dbReference type="EMBL" id="WJHE01001134">
    <property type="protein sequence ID" value="MST34664.1"/>
    <property type="molecule type" value="Genomic_DNA"/>
</dbReference>
<organism evidence="1 2">
    <name type="scientific">Acidiferrimicrobium australe</name>
    <dbReference type="NCBI Taxonomy" id="2664430"/>
    <lineage>
        <taxon>Bacteria</taxon>
        <taxon>Bacillati</taxon>
        <taxon>Actinomycetota</taxon>
        <taxon>Acidimicrobiia</taxon>
        <taxon>Acidimicrobiales</taxon>
        <taxon>Acidimicrobiaceae</taxon>
        <taxon>Acidiferrimicrobium</taxon>
    </lineage>
</organism>
<name>A0ABW9QXR9_9ACTN</name>
<gene>
    <name evidence="1" type="ORF">GHK86_18285</name>
</gene>
<evidence type="ECO:0000313" key="2">
    <source>
        <dbReference type="Proteomes" id="UP000437736"/>
    </source>
</evidence>
<evidence type="ECO:0000313" key="1">
    <source>
        <dbReference type="EMBL" id="MST34664.1"/>
    </source>
</evidence>
<proteinExistence type="predicted"/>
<dbReference type="Pfam" id="PF05013">
    <property type="entry name" value="FGase"/>
    <property type="match status" value="1"/>
</dbReference>